<keyword evidence="13" id="KW-1185">Reference proteome</keyword>
<dbReference type="PANTHER" id="PTHR33577">
    <property type="entry name" value="STERIGMATOCYSTIN BIOSYNTHESIS PEROXIDASE STCC-RELATED"/>
    <property type="match status" value="1"/>
</dbReference>
<evidence type="ECO:0000313" key="10">
    <source>
        <dbReference type="EMBL" id="PIA98984.1"/>
    </source>
</evidence>
<evidence type="ECO:0000256" key="3">
    <source>
        <dbReference type="ARBA" id="ARBA00022617"/>
    </source>
</evidence>
<gene>
    <name evidence="10" type="ORF">CB0940_03447</name>
    <name evidence="11" type="ORF">RHO25_005242</name>
</gene>
<evidence type="ECO:0000256" key="6">
    <source>
        <dbReference type="ARBA" id="ARBA00023004"/>
    </source>
</evidence>
<evidence type="ECO:0000256" key="4">
    <source>
        <dbReference type="ARBA" id="ARBA00022723"/>
    </source>
</evidence>
<proteinExistence type="inferred from homology"/>
<dbReference type="EMBL" id="LKMD01000101">
    <property type="protein sequence ID" value="PIA98984.1"/>
    <property type="molecule type" value="Genomic_DNA"/>
</dbReference>
<dbReference type="Proteomes" id="UP000230605">
    <property type="component" value="Chromosome 3"/>
</dbReference>
<evidence type="ECO:0000313" key="13">
    <source>
        <dbReference type="Proteomes" id="UP001302367"/>
    </source>
</evidence>
<evidence type="ECO:0000313" key="12">
    <source>
        <dbReference type="Proteomes" id="UP000230605"/>
    </source>
</evidence>
<evidence type="ECO:0000256" key="5">
    <source>
        <dbReference type="ARBA" id="ARBA00023002"/>
    </source>
</evidence>
<evidence type="ECO:0000256" key="7">
    <source>
        <dbReference type="ARBA" id="ARBA00025795"/>
    </source>
</evidence>
<feature type="signal peptide" evidence="8">
    <location>
        <begin position="1"/>
        <end position="19"/>
    </location>
</feature>
<keyword evidence="5" id="KW-0560">Oxidoreductase</keyword>
<reference evidence="11 13" key="2">
    <citation type="submission" date="2023-09" db="EMBL/GenBank/DDBJ databases">
        <title>Complete-Gapless Cercospora beticola genome.</title>
        <authorList>
            <person name="Wyatt N.A."/>
            <person name="Spanner R.E."/>
            <person name="Bolton M.D."/>
        </authorList>
    </citation>
    <scope>NUCLEOTIDE SEQUENCE [LARGE SCALE GENOMIC DNA]</scope>
    <source>
        <strain evidence="11">Cb09-40</strain>
    </source>
</reference>
<dbReference type="GO" id="GO:0046872">
    <property type="term" value="F:metal ion binding"/>
    <property type="evidence" value="ECO:0007669"/>
    <property type="project" value="UniProtKB-KW"/>
</dbReference>
<dbReference type="Proteomes" id="UP001302367">
    <property type="component" value="Chromosome 3"/>
</dbReference>
<dbReference type="SUPFAM" id="SSF47571">
    <property type="entry name" value="Cloroperoxidase"/>
    <property type="match status" value="1"/>
</dbReference>
<evidence type="ECO:0000313" key="11">
    <source>
        <dbReference type="EMBL" id="WPB00622.1"/>
    </source>
</evidence>
<reference evidence="10 12" key="1">
    <citation type="submission" date="2015-10" db="EMBL/GenBank/DDBJ databases">
        <title>The cercosporin biosynthetic gene cluster was horizontally transferred to several fungal lineages and shown to be expanded in Cercospora beticola based on microsynteny with recipient genomes.</title>
        <authorList>
            <person name="De Jonge R."/>
            <person name="Ebert M.K."/>
            <person name="Suttle J.C."/>
            <person name="Jurick Ii W.M."/>
            <person name="Secor G.A."/>
            <person name="Thomma B.P."/>
            <person name="Van De Peer Y."/>
            <person name="Bolton M.D."/>
        </authorList>
    </citation>
    <scope>NUCLEOTIDE SEQUENCE [LARGE SCALE GENOMIC DNA]</scope>
    <source>
        <strain evidence="10 12">09-40</strain>
    </source>
</reference>
<dbReference type="Pfam" id="PF01328">
    <property type="entry name" value="Peroxidase_2"/>
    <property type="match status" value="1"/>
</dbReference>
<keyword evidence="4" id="KW-0479">Metal-binding</keyword>
<dbReference type="InterPro" id="IPR036851">
    <property type="entry name" value="Chloroperoxidase-like_sf"/>
</dbReference>
<comment type="cofactor">
    <cofactor evidence="1">
        <name>heme b</name>
        <dbReference type="ChEBI" id="CHEBI:60344"/>
    </cofactor>
</comment>
<evidence type="ECO:0000256" key="2">
    <source>
        <dbReference type="ARBA" id="ARBA00022559"/>
    </source>
</evidence>
<dbReference type="EMBL" id="CP134186">
    <property type="protein sequence ID" value="WPB00622.1"/>
    <property type="molecule type" value="Genomic_DNA"/>
</dbReference>
<sequence>MLFQLARLCLILSLTPILSTRFHAYAYPELVGLINDNRHSHAREQPAQFETKERTEEQQKLYARQLEVLTGLVDALAPGTLDAALSFGGGWSGFGSIDIGNGPIDVWGQFPFEPPGPYDQRGPCPGQNALANHHVISHTGIVSIWEVIEGTMAVFNLGYDIALLSVLAAVISGGDPVTMKYSLGGPDPRVGAPLDGLLGIFGTPQGLEHTHNFVECDSSMTRQDVYQYGNAWTMDVNLFLQFYESVPYGGLFTREAIVRASCVRWHQSKDWNPFFYYGPGTGYFRNFAQEVIMLFGNHSDGSIDGVLTHDILYSFYGLTSDPVPFTYREGWERIPENWYRRPVPFDFLGHITELLVWFGLCPELASIGGNTGTPNSFVGVNVNDPASGIANLPNLLEGTNLLCFLLQMLKFVSPSFTNNIYASIFGLVGDVTATLGCPEIPDLTRGGEALFANLQATYPGARMAESGF</sequence>
<keyword evidence="3" id="KW-0349">Heme</keyword>
<evidence type="ECO:0000259" key="9">
    <source>
        <dbReference type="PROSITE" id="PS51405"/>
    </source>
</evidence>
<dbReference type="InterPro" id="IPR000028">
    <property type="entry name" value="Chloroperoxidase"/>
</dbReference>
<keyword evidence="2" id="KW-0575">Peroxidase</keyword>
<dbReference type="OrthoDB" id="407298at2759"/>
<dbReference type="PROSITE" id="PS51405">
    <property type="entry name" value="HEME_HALOPEROXIDASE"/>
    <property type="match status" value="1"/>
</dbReference>
<evidence type="ECO:0000256" key="1">
    <source>
        <dbReference type="ARBA" id="ARBA00001970"/>
    </source>
</evidence>
<feature type="domain" description="Heme haloperoxidase family profile" evidence="9">
    <location>
        <begin position="108"/>
        <end position="356"/>
    </location>
</feature>
<feature type="chain" id="PRO_5013579448" evidence="8">
    <location>
        <begin position="20"/>
        <end position="468"/>
    </location>
</feature>
<dbReference type="GO" id="GO:0004601">
    <property type="term" value="F:peroxidase activity"/>
    <property type="evidence" value="ECO:0007669"/>
    <property type="project" value="UniProtKB-KW"/>
</dbReference>
<keyword evidence="8" id="KW-0732">Signal</keyword>
<dbReference type="Gene3D" id="1.10.489.10">
    <property type="entry name" value="Chloroperoxidase-like"/>
    <property type="match status" value="1"/>
</dbReference>
<dbReference type="AlphaFoldDB" id="A0A2G5I2F4"/>
<name>A0A2G5I2F4_CERBT</name>
<organism evidence="10 12">
    <name type="scientific">Cercospora beticola</name>
    <name type="common">Sugarbeet leaf spot fungus</name>
    <dbReference type="NCBI Taxonomy" id="122368"/>
    <lineage>
        <taxon>Eukaryota</taxon>
        <taxon>Fungi</taxon>
        <taxon>Dikarya</taxon>
        <taxon>Ascomycota</taxon>
        <taxon>Pezizomycotina</taxon>
        <taxon>Dothideomycetes</taxon>
        <taxon>Dothideomycetidae</taxon>
        <taxon>Mycosphaerellales</taxon>
        <taxon>Mycosphaerellaceae</taxon>
        <taxon>Cercospora</taxon>
    </lineage>
</organism>
<comment type="similarity">
    <text evidence="7">Belongs to the chloroperoxidase family.</text>
</comment>
<evidence type="ECO:0000256" key="8">
    <source>
        <dbReference type="SAM" id="SignalP"/>
    </source>
</evidence>
<dbReference type="PANTHER" id="PTHR33577:SF16">
    <property type="entry name" value="HEME HALOPEROXIDASE FAMILY PROFILE DOMAIN-CONTAINING PROTEIN"/>
    <property type="match status" value="1"/>
</dbReference>
<keyword evidence="6" id="KW-0408">Iron</keyword>
<accession>A0A2G5I2F4</accession>
<protein>
    <submittedName>
        <fullName evidence="10">Aromatic peroxygenase</fullName>
    </submittedName>
</protein>